<comment type="caution">
    <text evidence="3">The sequence shown here is derived from an EMBL/GenBank/DDBJ whole genome shotgun (WGS) entry which is preliminary data.</text>
</comment>
<evidence type="ECO:0000256" key="2">
    <source>
        <dbReference type="SAM" id="Phobius"/>
    </source>
</evidence>
<dbReference type="AlphaFoldDB" id="A0A3R8VX77"/>
<evidence type="ECO:0000256" key="1">
    <source>
        <dbReference type="SAM" id="MobiDB-lite"/>
    </source>
</evidence>
<keyword evidence="2" id="KW-1133">Transmembrane helix</keyword>
<keyword evidence="4" id="KW-1185">Reference proteome</keyword>
<reference evidence="3 4" key="1">
    <citation type="submission" date="2018-01" db="EMBL/GenBank/DDBJ databases">
        <title>Twenty Corynebacterium bovis Genomes.</title>
        <authorList>
            <person name="Gulvik C.A."/>
        </authorList>
    </citation>
    <scope>NUCLEOTIDE SEQUENCE [LARGE SCALE GENOMIC DNA]</scope>
    <source>
        <strain evidence="3 4">16-2004</strain>
    </source>
</reference>
<name>A0A3R8VX77_9CORY</name>
<dbReference type="EMBL" id="PQNQ01000012">
    <property type="protein sequence ID" value="RRQ03993.1"/>
    <property type="molecule type" value="Genomic_DNA"/>
</dbReference>
<feature type="region of interest" description="Disordered" evidence="1">
    <location>
        <begin position="137"/>
        <end position="158"/>
    </location>
</feature>
<feature type="transmembrane region" description="Helical" evidence="2">
    <location>
        <begin position="89"/>
        <end position="109"/>
    </location>
</feature>
<dbReference type="Proteomes" id="UP000278422">
    <property type="component" value="Unassembled WGS sequence"/>
</dbReference>
<keyword evidence="2" id="KW-0812">Transmembrane</keyword>
<evidence type="ECO:0000313" key="3">
    <source>
        <dbReference type="EMBL" id="RRQ03993.1"/>
    </source>
</evidence>
<sequence length="158" mass="17634">MVGARVAQSWWSWSMNRSSYTVRVSTASSKVSGRSGMAVRHAASSPRTYQDVRARRVVLISRLMPQASSRAWVSGRSGEEDLLSVVVPWSWFLSWLWWLVVNRLVMAVAKRGIRRCRPRLAHRRAYDIRGAGAGVRRRTGGVSQCRSGSPSMGEGIDS</sequence>
<gene>
    <name evidence="3" type="ORF">CXF42_05455</name>
</gene>
<evidence type="ECO:0000313" key="4">
    <source>
        <dbReference type="Proteomes" id="UP000278422"/>
    </source>
</evidence>
<keyword evidence="2" id="KW-0472">Membrane</keyword>
<organism evidence="3 4">
    <name type="scientific">Corynebacterium bovis</name>
    <dbReference type="NCBI Taxonomy" id="36808"/>
    <lineage>
        <taxon>Bacteria</taxon>
        <taxon>Bacillati</taxon>
        <taxon>Actinomycetota</taxon>
        <taxon>Actinomycetes</taxon>
        <taxon>Mycobacteriales</taxon>
        <taxon>Corynebacteriaceae</taxon>
        <taxon>Corynebacterium</taxon>
    </lineage>
</organism>
<accession>A0A3R8VX77</accession>
<protein>
    <submittedName>
        <fullName evidence="3">Uncharacterized protein</fullName>
    </submittedName>
</protein>
<proteinExistence type="predicted"/>